<comment type="caution">
    <text evidence="2">The sequence shown here is derived from an EMBL/GenBank/DDBJ whole genome shotgun (WGS) entry which is preliminary data.</text>
</comment>
<dbReference type="PANTHER" id="PTHR43451:SF1">
    <property type="entry name" value="ACETYLTRANSFERASE"/>
    <property type="match status" value="1"/>
</dbReference>
<dbReference type="Gene3D" id="3.40.630.30">
    <property type="match status" value="1"/>
</dbReference>
<keyword evidence="3" id="KW-1185">Reference proteome</keyword>
<proteinExistence type="predicted"/>
<dbReference type="Pfam" id="PF13673">
    <property type="entry name" value="Acetyltransf_10"/>
    <property type="match status" value="1"/>
</dbReference>
<dbReference type="Proteomes" id="UP001519328">
    <property type="component" value="Unassembled WGS sequence"/>
</dbReference>
<feature type="domain" description="N-acetyltransferase" evidence="1">
    <location>
        <begin position="20"/>
        <end position="157"/>
    </location>
</feature>
<dbReference type="EMBL" id="JAGGKK010000001">
    <property type="protein sequence ID" value="MBP1947115.1"/>
    <property type="molecule type" value="Genomic_DNA"/>
</dbReference>
<dbReference type="PROSITE" id="PS51186">
    <property type="entry name" value="GNAT"/>
    <property type="match status" value="1"/>
</dbReference>
<dbReference type="InterPro" id="IPR016181">
    <property type="entry name" value="Acyl_CoA_acyltransferase"/>
</dbReference>
<dbReference type="InterPro" id="IPR000182">
    <property type="entry name" value="GNAT_dom"/>
</dbReference>
<dbReference type="RefSeq" id="WP_209478784.1">
    <property type="nucleotide sequence ID" value="NZ_JAGGKK010000001.1"/>
</dbReference>
<evidence type="ECO:0000259" key="1">
    <source>
        <dbReference type="PROSITE" id="PS51186"/>
    </source>
</evidence>
<protein>
    <submittedName>
        <fullName evidence="2">Acetyltransferase</fullName>
        <ecNumber evidence="2">2.3.1.-</ecNumber>
    </submittedName>
</protein>
<keyword evidence="2" id="KW-0012">Acyltransferase</keyword>
<evidence type="ECO:0000313" key="3">
    <source>
        <dbReference type="Proteomes" id="UP001519328"/>
    </source>
</evidence>
<sequence length="159" mass="18424">MKIRGYHGADINKIVSLFYETVHSINARDYSLEQLNAWAPKDEIEVKLTNWKESLSNNITYVAEINDKIVGFSDMSHNGHLDRLYIHKDFQGQGIATTLVNMLESEARELRISEIDTEASITARPFFERQGYQNIRSQTVERRNITLINYKMIKKLASE</sequence>
<reference evidence="2 3" key="1">
    <citation type="submission" date="2021-03" db="EMBL/GenBank/DDBJ databases">
        <title>Genomic Encyclopedia of Type Strains, Phase IV (KMG-IV): sequencing the most valuable type-strain genomes for metagenomic binning, comparative biology and taxonomic classification.</title>
        <authorList>
            <person name="Goeker M."/>
        </authorList>
    </citation>
    <scope>NUCLEOTIDE SEQUENCE [LARGE SCALE GENOMIC DNA]</scope>
    <source>
        <strain evidence="2 3">DSM 21085</strain>
    </source>
</reference>
<organism evidence="2 3">
    <name type="scientific">Virgibacillus litoralis</name>
    <dbReference type="NCBI Taxonomy" id="578221"/>
    <lineage>
        <taxon>Bacteria</taxon>
        <taxon>Bacillati</taxon>
        <taxon>Bacillota</taxon>
        <taxon>Bacilli</taxon>
        <taxon>Bacillales</taxon>
        <taxon>Bacillaceae</taxon>
        <taxon>Virgibacillus</taxon>
    </lineage>
</organism>
<evidence type="ECO:0000313" key="2">
    <source>
        <dbReference type="EMBL" id="MBP1947115.1"/>
    </source>
</evidence>
<gene>
    <name evidence="2" type="ORF">J2Z82_000038</name>
</gene>
<dbReference type="CDD" id="cd04301">
    <property type="entry name" value="NAT_SF"/>
    <property type="match status" value="1"/>
</dbReference>
<dbReference type="InterPro" id="IPR052564">
    <property type="entry name" value="N-acetyltrans/Recomb-assoc"/>
</dbReference>
<dbReference type="PANTHER" id="PTHR43451">
    <property type="entry name" value="ACETYLTRANSFERASE (GNAT) FAMILY PROTEIN"/>
    <property type="match status" value="1"/>
</dbReference>
<accession>A0ABS4H880</accession>
<dbReference type="EC" id="2.3.1.-" evidence="2"/>
<dbReference type="SUPFAM" id="SSF55729">
    <property type="entry name" value="Acyl-CoA N-acyltransferases (Nat)"/>
    <property type="match status" value="1"/>
</dbReference>
<name>A0ABS4H880_9BACI</name>
<dbReference type="GO" id="GO:0016746">
    <property type="term" value="F:acyltransferase activity"/>
    <property type="evidence" value="ECO:0007669"/>
    <property type="project" value="UniProtKB-KW"/>
</dbReference>
<keyword evidence="2" id="KW-0808">Transferase</keyword>